<evidence type="ECO:0000256" key="2">
    <source>
        <dbReference type="ARBA" id="ARBA00011915"/>
    </source>
</evidence>
<feature type="non-terminal residue" evidence="6">
    <location>
        <position position="232"/>
    </location>
</feature>
<dbReference type="AlphaFoldDB" id="A0AA41RPB0"/>
<comment type="pathway">
    <text evidence="4">Amino-acid degradation; L-valine degradation.</text>
</comment>
<dbReference type="SUPFAM" id="SSF52096">
    <property type="entry name" value="ClpP/crotonase"/>
    <property type="match status" value="1"/>
</dbReference>
<sequence>VQVEKNLNTRTVILNRAPKLNALSSQMVSRLHEVLIECEKDPEVKLVTLRGKGKAFCVGGDAAQTILDSTGGRWRLSARFLWNLYSLVYRISTFNKPQVTHFWMRNIHSWYISRGDREHETWIGVVPDVGASFFLSRLPGFFGEYVGLTGAKLDGVEMLACGLATHFVPSIKLSLLDEALNKVNTSDRAIIAAVIDEFSEQPPLKERSAYRRMDIINRCFSQRTVEYVISAL</sequence>
<protein>
    <recommendedName>
        <fullName evidence="2 4">3-hydroxyisobutyryl-CoA hydrolase</fullName>
        <shortName evidence="4">HIB-CoA hydrolase</shortName>
        <shortName evidence="4">HIBYL-CoA-H</shortName>
        <ecNumber evidence="2 4">3.1.2.4</ecNumber>
    </recommendedName>
    <alternativeName>
        <fullName evidence="4">3-hydroxyisobutyryl-coenzyme A hydrolase</fullName>
    </alternativeName>
</protein>
<comment type="function">
    <text evidence="4">Hydrolyzes 3-hydroxyisobutyryl-CoA (HIBYL-CoA), a saline catabolite. Has high activity toward isobutyryl-CoA. Could be an isobutyryl-CoA dehydrogenase that functions in valine catabolism.</text>
</comment>
<evidence type="ECO:0000256" key="1">
    <source>
        <dbReference type="ARBA" id="ARBA00001709"/>
    </source>
</evidence>
<dbReference type="Pfam" id="PF16113">
    <property type="entry name" value="ECH_2"/>
    <property type="match status" value="2"/>
</dbReference>
<comment type="similarity">
    <text evidence="4">Belongs to the enoyl-CoA hydratase/isomerase family.</text>
</comment>
<name>A0AA41RPB0_PAPNU</name>
<dbReference type="InterPro" id="IPR029045">
    <property type="entry name" value="ClpP/crotonase-like_dom_sf"/>
</dbReference>
<evidence type="ECO:0000313" key="7">
    <source>
        <dbReference type="Proteomes" id="UP001177140"/>
    </source>
</evidence>
<evidence type="ECO:0000313" key="6">
    <source>
        <dbReference type="EMBL" id="MCL7024069.1"/>
    </source>
</evidence>
<evidence type="ECO:0000259" key="5">
    <source>
        <dbReference type="Pfam" id="PF16113"/>
    </source>
</evidence>
<keyword evidence="3 4" id="KW-0378">Hydrolase</keyword>
<reference evidence="6" key="1">
    <citation type="submission" date="2022-03" db="EMBL/GenBank/DDBJ databases">
        <title>A functionally conserved STORR gene fusion in Papaver species that diverged 16.8 million years ago.</title>
        <authorList>
            <person name="Catania T."/>
        </authorList>
    </citation>
    <scope>NUCLEOTIDE SEQUENCE</scope>
    <source>
        <strain evidence="6">S-191538</strain>
    </source>
</reference>
<evidence type="ECO:0000256" key="3">
    <source>
        <dbReference type="ARBA" id="ARBA00022801"/>
    </source>
</evidence>
<comment type="catalytic activity">
    <reaction evidence="1 4">
        <text>3-hydroxy-2-methylpropanoyl-CoA + H2O = 3-hydroxy-2-methylpropanoate + CoA + H(+)</text>
        <dbReference type="Rhea" id="RHEA:20888"/>
        <dbReference type="ChEBI" id="CHEBI:11805"/>
        <dbReference type="ChEBI" id="CHEBI:15377"/>
        <dbReference type="ChEBI" id="CHEBI:15378"/>
        <dbReference type="ChEBI" id="CHEBI:57287"/>
        <dbReference type="ChEBI" id="CHEBI:57340"/>
        <dbReference type="EC" id="3.1.2.4"/>
    </reaction>
</comment>
<dbReference type="InterPro" id="IPR045004">
    <property type="entry name" value="ECH_dom"/>
</dbReference>
<evidence type="ECO:0000256" key="4">
    <source>
        <dbReference type="RuleBase" id="RU369070"/>
    </source>
</evidence>
<dbReference type="Proteomes" id="UP001177140">
    <property type="component" value="Unassembled WGS sequence"/>
</dbReference>
<dbReference type="PANTHER" id="PTHR43176:SF3">
    <property type="entry name" value="3-HYDROXYISOBUTYRYL-COA HYDROLASE, MITOCHONDRIAL"/>
    <property type="match status" value="1"/>
</dbReference>
<gene>
    <name evidence="6" type="ORF">MKW94_004147</name>
</gene>
<organism evidence="6 7">
    <name type="scientific">Papaver nudicaule</name>
    <name type="common">Iceland poppy</name>
    <dbReference type="NCBI Taxonomy" id="74823"/>
    <lineage>
        <taxon>Eukaryota</taxon>
        <taxon>Viridiplantae</taxon>
        <taxon>Streptophyta</taxon>
        <taxon>Embryophyta</taxon>
        <taxon>Tracheophyta</taxon>
        <taxon>Spermatophyta</taxon>
        <taxon>Magnoliopsida</taxon>
        <taxon>Ranunculales</taxon>
        <taxon>Papaveraceae</taxon>
        <taxon>Papaveroideae</taxon>
        <taxon>Papaver</taxon>
    </lineage>
</organism>
<proteinExistence type="inferred from homology"/>
<accession>A0AA41RPB0</accession>
<feature type="non-terminal residue" evidence="6">
    <location>
        <position position="1"/>
    </location>
</feature>
<keyword evidence="7" id="KW-1185">Reference proteome</keyword>
<feature type="domain" description="Enoyl-CoA hydratase/isomerase" evidence="5">
    <location>
        <begin position="10"/>
        <end position="100"/>
    </location>
</feature>
<dbReference type="Gene3D" id="3.90.226.10">
    <property type="entry name" value="2-enoyl-CoA Hydratase, Chain A, domain 1"/>
    <property type="match status" value="2"/>
</dbReference>
<dbReference type="GO" id="GO:0006574">
    <property type="term" value="P:L-valine catabolic process"/>
    <property type="evidence" value="ECO:0007669"/>
    <property type="project" value="UniProtKB-UniRule"/>
</dbReference>
<dbReference type="InterPro" id="IPR032259">
    <property type="entry name" value="HIBYL-CoA-H"/>
</dbReference>
<dbReference type="CDD" id="cd06558">
    <property type="entry name" value="crotonase-like"/>
    <property type="match status" value="1"/>
</dbReference>
<dbReference type="EC" id="3.1.2.4" evidence="2 4"/>
<comment type="caution">
    <text evidence="6">The sequence shown here is derived from an EMBL/GenBank/DDBJ whole genome shotgun (WGS) entry which is preliminary data.</text>
</comment>
<dbReference type="PANTHER" id="PTHR43176">
    <property type="entry name" value="3-HYDROXYISOBUTYRYL-COA HYDROLASE-RELATED"/>
    <property type="match status" value="1"/>
</dbReference>
<feature type="domain" description="Enoyl-CoA hydratase/isomerase" evidence="5">
    <location>
        <begin position="120"/>
        <end position="232"/>
    </location>
</feature>
<dbReference type="GO" id="GO:0003860">
    <property type="term" value="F:3-hydroxyisobutyryl-CoA hydrolase activity"/>
    <property type="evidence" value="ECO:0007669"/>
    <property type="project" value="UniProtKB-UniRule"/>
</dbReference>
<dbReference type="EMBL" id="JAJJMA010030024">
    <property type="protein sequence ID" value="MCL7024069.1"/>
    <property type="molecule type" value="Genomic_DNA"/>
</dbReference>